<dbReference type="GO" id="GO:0003700">
    <property type="term" value="F:DNA-binding transcription factor activity"/>
    <property type="evidence" value="ECO:0007669"/>
    <property type="project" value="TreeGrafter"/>
</dbReference>
<dbReference type="STRING" id="311180.SAMN04488050_10149"/>
<dbReference type="InterPro" id="IPR011051">
    <property type="entry name" value="RmlC_Cupin_sf"/>
</dbReference>
<accession>A0A1I6NT37</accession>
<dbReference type="EMBL" id="FOZW01000001">
    <property type="protein sequence ID" value="SFS31018.1"/>
    <property type="molecule type" value="Genomic_DNA"/>
</dbReference>
<dbReference type="AlphaFoldDB" id="A0A1I6NT37"/>
<reference evidence="4" key="1">
    <citation type="submission" date="2016-10" db="EMBL/GenBank/DDBJ databases">
        <authorList>
            <person name="Varghese N."/>
            <person name="Submissions S."/>
        </authorList>
    </citation>
    <scope>NUCLEOTIDE SEQUENCE [LARGE SCALE GENOMIC DNA]</scope>
    <source>
        <strain evidence="4">DSM 26894</strain>
    </source>
</reference>
<feature type="domain" description="HTH cro/C1-type" evidence="2">
    <location>
        <begin position="27"/>
        <end position="81"/>
    </location>
</feature>
<evidence type="ECO:0000256" key="1">
    <source>
        <dbReference type="ARBA" id="ARBA00023125"/>
    </source>
</evidence>
<proteinExistence type="predicted"/>
<dbReference type="SMART" id="SM00530">
    <property type="entry name" value="HTH_XRE"/>
    <property type="match status" value="1"/>
</dbReference>
<name>A0A1I6NT37_9RHOB</name>
<dbReference type="PANTHER" id="PTHR46797:SF10">
    <property type="entry name" value="BLR1115 PROTEIN"/>
    <property type="match status" value="1"/>
</dbReference>
<dbReference type="PANTHER" id="PTHR46797">
    <property type="entry name" value="HTH-TYPE TRANSCRIPTIONAL REGULATOR"/>
    <property type="match status" value="1"/>
</dbReference>
<dbReference type="SUPFAM" id="SSF47413">
    <property type="entry name" value="lambda repressor-like DNA-binding domains"/>
    <property type="match status" value="1"/>
</dbReference>
<dbReference type="Gene3D" id="2.60.120.10">
    <property type="entry name" value="Jelly Rolls"/>
    <property type="match status" value="1"/>
</dbReference>
<dbReference type="CDD" id="cd00093">
    <property type="entry name" value="HTH_XRE"/>
    <property type="match status" value="1"/>
</dbReference>
<dbReference type="CDD" id="cd02209">
    <property type="entry name" value="cupin_XRE_C"/>
    <property type="match status" value="1"/>
</dbReference>
<dbReference type="OrthoDB" id="189170at2"/>
<dbReference type="InterPro" id="IPR014710">
    <property type="entry name" value="RmlC-like_jellyroll"/>
</dbReference>
<evidence type="ECO:0000259" key="2">
    <source>
        <dbReference type="PROSITE" id="PS50943"/>
    </source>
</evidence>
<dbReference type="Proteomes" id="UP000199392">
    <property type="component" value="Unassembled WGS sequence"/>
</dbReference>
<dbReference type="Pfam" id="PF01381">
    <property type="entry name" value="HTH_3"/>
    <property type="match status" value="1"/>
</dbReference>
<evidence type="ECO:0000313" key="3">
    <source>
        <dbReference type="EMBL" id="SFS31018.1"/>
    </source>
</evidence>
<dbReference type="RefSeq" id="WP_092426711.1">
    <property type="nucleotide sequence ID" value="NZ_FNCL01000008.1"/>
</dbReference>
<dbReference type="SUPFAM" id="SSF51182">
    <property type="entry name" value="RmlC-like cupins"/>
    <property type="match status" value="1"/>
</dbReference>
<dbReference type="GO" id="GO:0003677">
    <property type="term" value="F:DNA binding"/>
    <property type="evidence" value="ECO:0007669"/>
    <property type="project" value="UniProtKB-KW"/>
</dbReference>
<dbReference type="GO" id="GO:0005829">
    <property type="term" value="C:cytosol"/>
    <property type="evidence" value="ECO:0007669"/>
    <property type="project" value="TreeGrafter"/>
</dbReference>
<keyword evidence="1" id="KW-0238">DNA-binding</keyword>
<evidence type="ECO:0000313" key="4">
    <source>
        <dbReference type="Proteomes" id="UP000199392"/>
    </source>
</evidence>
<dbReference type="InterPro" id="IPR050807">
    <property type="entry name" value="TransReg_Diox_bact_type"/>
</dbReference>
<dbReference type="Gene3D" id="1.10.260.40">
    <property type="entry name" value="lambda repressor-like DNA-binding domains"/>
    <property type="match status" value="1"/>
</dbReference>
<keyword evidence="4" id="KW-1185">Reference proteome</keyword>
<dbReference type="InterPro" id="IPR001387">
    <property type="entry name" value="Cro/C1-type_HTH"/>
</dbReference>
<organism evidence="3 4">
    <name type="scientific">Alloyangia pacifica</name>
    <dbReference type="NCBI Taxonomy" id="311180"/>
    <lineage>
        <taxon>Bacteria</taxon>
        <taxon>Pseudomonadati</taxon>
        <taxon>Pseudomonadota</taxon>
        <taxon>Alphaproteobacteria</taxon>
        <taxon>Rhodobacterales</taxon>
        <taxon>Roseobacteraceae</taxon>
        <taxon>Alloyangia</taxon>
    </lineage>
</organism>
<dbReference type="InterPro" id="IPR010982">
    <property type="entry name" value="Lambda_DNA-bd_dom_sf"/>
</dbReference>
<sequence>MADPLPQTLPTPADDAGGLTARLARRLASLRAEAGLTLDQLAERSGISRAALSRFEKAETSPTAEVLGKLCIAYGLSMSRLMAMVEEGFTAYVPAADQPEWVDEATGFTRRVVSPAASGLAAEVLQCTLQPGAEISYDASPVPGLEHHLHLLAGKLRVEVEGVPHEMAAGDTLRYRLEGATRFTALSKKKPALYVLVLVTP</sequence>
<dbReference type="PROSITE" id="PS50943">
    <property type="entry name" value="HTH_CROC1"/>
    <property type="match status" value="1"/>
</dbReference>
<protein>
    <submittedName>
        <fullName evidence="3">Helix-turn-helix</fullName>
    </submittedName>
</protein>
<gene>
    <name evidence="3" type="ORF">SAMN04488050_10149</name>
</gene>